<protein>
    <submittedName>
        <fullName evidence="2">Uncharacterized protein</fullName>
    </submittedName>
</protein>
<name>A0A8J4RUC1_9ROSI</name>
<evidence type="ECO:0000313" key="2">
    <source>
        <dbReference type="EMBL" id="KAF3973894.1"/>
    </source>
</evidence>
<dbReference type="Proteomes" id="UP000737018">
    <property type="component" value="Unassembled WGS sequence"/>
</dbReference>
<dbReference type="AlphaFoldDB" id="A0A8J4RUC1"/>
<dbReference type="EMBL" id="JRKL02000201">
    <property type="protein sequence ID" value="KAF3973894.1"/>
    <property type="molecule type" value="Genomic_DNA"/>
</dbReference>
<sequence length="76" mass="8854">MLSRFTKNEFDDNIVIVKAQIWDTAGQERLTDRKFSLSSLSRFISPLVHRSHSPLIRSQQVNHDARDPEMTPWQSS</sequence>
<comment type="caution">
    <text evidence="2">The sequence shown here is derived from an EMBL/GenBank/DDBJ whole genome shotgun (WGS) entry which is preliminary data.</text>
</comment>
<keyword evidence="3" id="KW-1185">Reference proteome</keyword>
<reference evidence="2" key="1">
    <citation type="submission" date="2020-03" db="EMBL/GenBank/DDBJ databases">
        <title>Castanea mollissima Vanexum genome sequencing.</title>
        <authorList>
            <person name="Staton M."/>
        </authorList>
    </citation>
    <scope>NUCLEOTIDE SEQUENCE</scope>
    <source>
        <tissue evidence="2">Leaf</tissue>
    </source>
</reference>
<feature type="region of interest" description="Disordered" evidence="1">
    <location>
        <begin position="55"/>
        <end position="76"/>
    </location>
</feature>
<evidence type="ECO:0000313" key="3">
    <source>
        <dbReference type="Proteomes" id="UP000737018"/>
    </source>
</evidence>
<evidence type="ECO:0000256" key="1">
    <source>
        <dbReference type="SAM" id="MobiDB-lite"/>
    </source>
</evidence>
<accession>A0A8J4RUC1</accession>
<proteinExistence type="predicted"/>
<gene>
    <name evidence="2" type="ORF">CMV_002727</name>
</gene>
<organism evidence="2 3">
    <name type="scientific">Castanea mollissima</name>
    <name type="common">Chinese chestnut</name>
    <dbReference type="NCBI Taxonomy" id="60419"/>
    <lineage>
        <taxon>Eukaryota</taxon>
        <taxon>Viridiplantae</taxon>
        <taxon>Streptophyta</taxon>
        <taxon>Embryophyta</taxon>
        <taxon>Tracheophyta</taxon>
        <taxon>Spermatophyta</taxon>
        <taxon>Magnoliopsida</taxon>
        <taxon>eudicotyledons</taxon>
        <taxon>Gunneridae</taxon>
        <taxon>Pentapetalae</taxon>
        <taxon>rosids</taxon>
        <taxon>fabids</taxon>
        <taxon>Fagales</taxon>
        <taxon>Fagaceae</taxon>
        <taxon>Castanea</taxon>
    </lineage>
</organism>